<organism evidence="5 6">
    <name type="scientific">Candidatus Accumulibacter phosphatis</name>
    <dbReference type="NCBI Taxonomy" id="327160"/>
    <lineage>
        <taxon>Bacteria</taxon>
        <taxon>Pseudomonadati</taxon>
        <taxon>Pseudomonadota</taxon>
        <taxon>Betaproteobacteria</taxon>
        <taxon>Candidatus Accumulibacter</taxon>
    </lineage>
</organism>
<name>A0ABX1TX96_9PROT</name>
<sequence>MGAVRRPRSRFEQRGFSAGAVQHHHPGRRADVRSASTGTQIKPFLRSNYDSSTGISSPREQINEITSYLDASMIYGSDEARALALRTLGGAGKLKTSSGNLLPLNTFGLDNGTGGSVDPTKFYVAGDLRANDEIGLTAVHTLMMREHNRLAEQIAIVNPSWDDEAIYQRARKLVAAEIQVITFNEFLPALLGDAAPSITGTYDANSSAAILSEFSTALFRVGHTMLSPQLMRVQTDGTTERQHPVATCSCEMPSSRWKT</sequence>
<proteinExistence type="predicted"/>
<keyword evidence="3" id="KW-0325">Glycoprotein</keyword>
<evidence type="ECO:0008006" key="7">
    <source>
        <dbReference type="Google" id="ProtNLM"/>
    </source>
</evidence>
<comment type="caution">
    <text evidence="5">The sequence shown here is derived from an EMBL/GenBank/DDBJ whole genome shotgun (WGS) entry which is preliminary data.</text>
</comment>
<dbReference type="PANTHER" id="PTHR11475:SF4">
    <property type="entry name" value="CHORION PEROXIDASE"/>
    <property type="match status" value="1"/>
</dbReference>
<evidence type="ECO:0000256" key="2">
    <source>
        <dbReference type="ARBA" id="ARBA00022525"/>
    </source>
</evidence>
<reference evidence="5 6" key="1">
    <citation type="submission" date="2019-03" db="EMBL/GenBank/DDBJ databases">
        <title>Metabolic reconstructions from genomes of highly enriched 'Candidatus Accumulibacter' and 'Candidatus Competibacter' bioreactor populations.</title>
        <authorList>
            <person name="Annavajhala M.K."/>
            <person name="Welles L."/>
            <person name="Abbas B."/>
            <person name="Sorokin D."/>
            <person name="Park H."/>
            <person name="Van Loosdrecht M."/>
            <person name="Chandran K."/>
        </authorList>
    </citation>
    <scope>NUCLEOTIDE SEQUENCE [LARGE SCALE GENOMIC DNA]</scope>
    <source>
        <strain evidence="5 6">SBR_S</strain>
    </source>
</reference>
<evidence type="ECO:0000256" key="1">
    <source>
        <dbReference type="ARBA" id="ARBA00004613"/>
    </source>
</evidence>
<dbReference type="InterPro" id="IPR019791">
    <property type="entry name" value="Haem_peroxidase_animal"/>
</dbReference>
<dbReference type="Gene3D" id="1.10.640.10">
    <property type="entry name" value="Haem peroxidase domain superfamily, animal type"/>
    <property type="match status" value="1"/>
</dbReference>
<comment type="subcellular location">
    <subcellularLocation>
        <location evidence="1">Secreted</location>
    </subcellularLocation>
</comment>
<dbReference type="Proteomes" id="UP000749010">
    <property type="component" value="Unassembled WGS sequence"/>
</dbReference>
<evidence type="ECO:0000256" key="3">
    <source>
        <dbReference type="ARBA" id="ARBA00023180"/>
    </source>
</evidence>
<dbReference type="PROSITE" id="PS50292">
    <property type="entry name" value="PEROXIDASE_3"/>
    <property type="match status" value="1"/>
</dbReference>
<evidence type="ECO:0000313" key="6">
    <source>
        <dbReference type="Proteomes" id="UP000749010"/>
    </source>
</evidence>
<evidence type="ECO:0000313" key="5">
    <source>
        <dbReference type="EMBL" id="NMQ28901.1"/>
    </source>
</evidence>
<dbReference type="Pfam" id="PF03098">
    <property type="entry name" value="An_peroxidase"/>
    <property type="match status" value="1"/>
</dbReference>
<protein>
    <recommendedName>
        <fullName evidence="7">Peroxidase</fullName>
    </recommendedName>
</protein>
<keyword evidence="6" id="KW-1185">Reference proteome</keyword>
<dbReference type="SUPFAM" id="SSF48113">
    <property type="entry name" value="Heme-dependent peroxidases"/>
    <property type="match status" value="1"/>
</dbReference>
<accession>A0ABX1TX96</accession>
<evidence type="ECO:0000256" key="4">
    <source>
        <dbReference type="SAM" id="MobiDB-lite"/>
    </source>
</evidence>
<dbReference type="PRINTS" id="PR00457">
    <property type="entry name" value="ANPEROXIDASE"/>
</dbReference>
<dbReference type="InterPro" id="IPR037120">
    <property type="entry name" value="Haem_peroxidase_sf_animal"/>
</dbReference>
<dbReference type="InterPro" id="IPR010255">
    <property type="entry name" value="Haem_peroxidase_sf"/>
</dbReference>
<keyword evidence="2" id="KW-0964">Secreted</keyword>
<dbReference type="PANTHER" id="PTHR11475">
    <property type="entry name" value="OXIDASE/PEROXIDASE"/>
    <property type="match status" value="1"/>
</dbReference>
<gene>
    <name evidence="5" type="ORF">E4Q23_14695</name>
</gene>
<dbReference type="EMBL" id="SPMY01000042">
    <property type="protein sequence ID" value="NMQ28901.1"/>
    <property type="molecule type" value="Genomic_DNA"/>
</dbReference>
<feature type="region of interest" description="Disordered" evidence="4">
    <location>
        <begin position="1"/>
        <end position="37"/>
    </location>
</feature>